<dbReference type="SUPFAM" id="SSF54593">
    <property type="entry name" value="Glyoxalase/Bleomycin resistance protein/Dihydroxybiphenyl dioxygenase"/>
    <property type="match status" value="1"/>
</dbReference>
<dbReference type="RefSeq" id="WP_190865424.1">
    <property type="nucleotide sequence ID" value="NZ_JACXIY010000032.1"/>
</dbReference>
<dbReference type="InterPro" id="IPR028973">
    <property type="entry name" value="PhnB-like"/>
</dbReference>
<feature type="domain" description="PhnB-like" evidence="1">
    <location>
        <begin position="4"/>
        <end position="134"/>
    </location>
</feature>
<dbReference type="PANTHER" id="PTHR33990:SF1">
    <property type="entry name" value="PROTEIN YJDN"/>
    <property type="match status" value="1"/>
</dbReference>
<dbReference type="Proteomes" id="UP000632125">
    <property type="component" value="Unassembled WGS sequence"/>
</dbReference>
<dbReference type="InterPro" id="IPR029068">
    <property type="entry name" value="Glyas_Bleomycin-R_OHBP_Dase"/>
</dbReference>
<evidence type="ECO:0000313" key="2">
    <source>
        <dbReference type="EMBL" id="MBD2871541.1"/>
    </source>
</evidence>
<reference evidence="2" key="1">
    <citation type="submission" date="2020-09" db="EMBL/GenBank/DDBJ databases">
        <title>A novel bacterium of genus Paenibacillus, isolated from South China Sea.</title>
        <authorList>
            <person name="Huang H."/>
            <person name="Mo K."/>
            <person name="Hu Y."/>
        </authorList>
    </citation>
    <scope>NUCLEOTIDE SEQUENCE</scope>
    <source>
        <strain evidence="2">IB182493</strain>
    </source>
</reference>
<comment type="caution">
    <text evidence="2">The sequence shown here is derived from an EMBL/GenBank/DDBJ whole genome shotgun (WGS) entry which is preliminary data.</text>
</comment>
<keyword evidence="3" id="KW-1185">Reference proteome</keyword>
<proteinExistence type="predicted"/>
<gene>
    <name evidence="2" type="ORF">IDH41_23400</name>
</gene>
<name>A0A927CTE9_9BACL</name>
<dbReference type="Gene3D" id="3.10.180.10">
    <property type="entry name" value="2,3-Dihydroxybiphenyl 1,2-Dioxygenase, domain 1"/>
    <property type="match status" value="1"/>
</dbReference>
<evidence type="ECO:0000313" key="3">
    <source>
        <dbReference type="Proteomes" id="UP000632125"/>
    </source>
</evidence>
<dbReference type="Pfam" id="PF06983">
    <property type="entry name" value="3-dmu-9_3-mt"/>
    <property type="match status" value="1"/>
</dbReference>
<organism evidence="2 3">
    <name type="scientific">Paenibacillus arenilitoris</name>
    <dbReference type="NCBI Taxonomy" id="2772299"/>
    <lineage>
        <taxon>Bacteria</taxon>
        <taxon>Bacillati</taxon>
        <taxon>Bacillota</taxon>
        <taxon>Bacilli</taxon>
        <taxon>Bacillales</taxon>
        <taxon>Paenibacillaceae</taxon>
        <taxon>Paenibacillus</taxon>
    </lineage>
</organism>
<evidence type="ECO:0000259" key="1">
    <source>
        <dbReference type="Pfam" id="PF06983"/>
    </source>
</evidence>
<dbReference type="CDD" id="cd06588">
    <property type="entry name" value="PhnB_like"/>
    <property type="match status" value="1"/>
</dbReference>
<dbReference type="PANTHER" id="PTHR33990">
    <property type="entry name" value="PROTEIN YJDN-RELATED"/>
    <property type="match status" value="1"/>
</dbReference>
<accession>A0A927CTE9</accession>
<protein>
    <submittedName>
        <fullName evidence="2">VOC family protein</fullName>
    </submittedName>
</protein>
<dbReference type="EMBL" id="JACXIY010000032">
    <property type="protein sequence ID" value="MBD2871541.1"/>
    <property type="molecule type" value="Genomic_DNA"/>
</dbReference>
<sequence length="142" mass="15727">MTVKLTPYLNMEGNAREAIRFYEQAIDAEILHIIAYGDMPEMPNTFTDELKNLVAHAKLRVGGTELMLSDAPSGSSIPKGKQVTICLSTNDVEQAQRFFEALRQDGQVNMPFEETPFSPGFGDVTDKFGVTFQVYTDSPASK</sequence>
<dbReference type="AlphaFoldDB" id="A0A927CTE9"/>